<dbReference type="Proteomes" id="UP001235133">
    <property type="component" value="Unassembled WGS sequence"/>
</dbReference>
<comment type="caution">
    <text evidence="1">The sequence shown here is derived from an EMBL/GenBank/DDBJ whole genome shotgun (WGS) entry which is preliminary data.</text>
</comment>
<name>A0ABU0Z1B2_9MICO</name>
<proteinExistence type="predicted"/>
<keyword evidence="2" id="KW-1185">Reference proteome</keyword>
<accession>A0ABU0Z1B2</accession>
<protein>
    <submittedName>
        <fullName evidence="1">Uncharacterized protein</fullName>
    </submittedName>
</protein>
<sequence length="140" mass="15772">MAHTPRDSRITLSRQTVQHLLWYEGDTNLGLDGGHFVNRLIHLIKAADEDNRDWIATQFPEYVHGVEIIIHAHWALDWMRGLAKRYDSDQPLLGDDFPLLMKYFEPHPPVPGIGRVPDGDVLVWSGGVPTSALAEAEARA</sequence>
<evidence type="ECO:0000313" key="1">
    <source>
        <dbReference type="EMBL" id="MDQ7877321.1"/>
    </source>
</evidence>
<evidence type="ECO:0000313" key="2">
    <source>
        <dbReference type="Proteomes" id="UP001235133"/>
    </source>
</evidence>
<dbReference type="EMBL" id="JAVFWO010000002">
    <property type="protein sequence ID" value="MDQ7877321.1"/>
    <property type="molecule type" value="Genomic_DNA"/>
</dbReference>
<dbReference type="RefSeq" id="WP_308866754.1">
    <property type="nucleotide sequence ID" value="NZ_JAVFWO010000002.1"/>
</dbReference>
<reference evidence="1 2" key="1">
    <citation type="submission" date="2023-08" db="EMBL/GenBank/DDBJ databases">
        <title>Microbacterium psychrotolerans sp. nov., a psychrotolerant bacterium isolated from soil in Heilongjiang Province, China.</title>
        <authorList>
            <person name="An P."/>
            <person name="Zhao D."/>
            <person name="Xiang H."/>
        </authorList>
    </citation>
    <scope>NUCLEOTIDE SEQUENCE [LARGE SCALE GENOMIC DNA]</scope>
    <source>
        <strain evidence="1 2">QXD-8</strain>
    </source>
</reference>
<organism evidence="1 2">
    <name type="scientific">Microbacterium psychrotolerans</name>
    <dbReference type="NCBI Taxonomy" id="3068321"/>
    <lineage>
        <taxon>Bacteria</taxon>
        <taxon>Bacillati</taxon>
        <taxon>Actinomycetota</taxon>
        <taxon>Actinomycetes</taxon>
        <taxon>Micrococcales</taxon>
        <taxon>Microbacteriaceae</taxon>
        <taxon>Microbacterium</taxon>
    </lineage>
</organism>
<gene>
    <name evidence="1" type="ORF">Q9R08_04955</name>
</gene>